<comment type="subcellular location">
    <subcellularLocation>
        <location evidence="1">Membrane</location>
        <topology evidence="1">Multi-pass membrane protein</topology>
    </subcellularLocation>
</comment>
<dbReference type="InterPro" id="IPR036734">
    <property type="entry name" value="Neur_chan_lig-bd_sf"/>
</dbReference>
<dbReference type="GO" id="GO:0005230">
    <property type="term" value="F:extracellular ligand-gated monoatomic ion channel activity"/>
    <property type="evidence" value="ECO:0007669"/>
    <property type="project" value="InterPro"/>
</dbReference>
<dbReference type="InterPro" id="IPR006201">
    <property type="entry name" value="Neur_channel"/>
</dbReference>
<dbReference type="PANTHER" id="PTHR18945">
    <property type="entry name" value="NEUROTRANSMITTER GATED ION CHANNEL"/>
    <property type="match status" value="1"/>
</dbReference>
<evidence type="ECO:0000256" key="6">
    <source>
        <dbReference type="SAM" id="Phobius"/>
    </source>
</evidence>
<feature type="chain" id="PRO_5032850967" evidence="7">
    <location>
        <begin position="19"/>
        <end position="420"/>
    </location>
</feature>
<keyword evidence="11" id="KW-1185">Reference proteome</keyword>
<feature type="domain" description="Neurotransmitter-gated ion-channel ligand-binding" evidence="8">
    <location>
        <begin position="29"/>
        <end position="229"/>
    </location>
</feature>
<reference evidence="10" key="1">
    <citation type="submission" date="2018-11" db="EMBL/GenBank/DDBJ databases">
        <authorList>
            <person name="Alioto T."/>
            <person name="Alioto T."/>
        </authorList>
    </citation>
    <scope>NUCLEOTIDE SEQUENCE</scope>
</reference>
<dbReference type="CDD" id="cd19051">
    <property type="entry name" value="LGIC_TM_cation"/>
    <property type="match status" value="1"/>
</dbReference>
<evidence type="ECO:0000256" key="1">
    <source>
        <dbReference type="ARBA" id="ARBA00004141"/>
    </source>
</evidence>
<dbReference type="InterPro" id="IPR006202">
    <property type="entry name" value="Neur_chan_lig-bd"/>
</dbReference>
<dbReference type="SUPFAM" id="SSF90112">
    <property type="entry name" value="Neurotransmitter-gated ion-channel transmembrane pore"/>
    <property type="match status" value="1"/>
</dbReference>
<sequence length="420" mass="48615">MLFVCAGLIIYLVAFSLCATFDDVTNLEQRFKKISPNIRPRLNQTDSVDITVVMTLYSIKDYDEVSGTLTVVATYLLYWHDELRNWNESDYGDLTLMKTKITETWIPKILIQNMVSKRSVFLFDNDVDIGTTFVKYNSSGHASFMVESVHECSCSAEIMYFPFDVHACAIELLTVENSNEIQFRSLLKEIYMNYTRSNAEWSVQSDLVENKLTDYYSLVNFKIILSRNPRFLFLNLVVPVVFLSFVNLLVFCLPVASGERASMSFTVLLTFVVFISMVTNILPASNDISLFNVFLQIQLFCSILITFCAVWSISHYHKFDEKNTSGVLSRILIKTSRLFRERYKVKQNQTDAPGEKRMPDDDNRNTLQMDANVNDNICNEVTLEEIRYSLHFFDEICFKTFTFVLVLQLMIYSIMVMNRS</sequence>
<feature type="compositionally biased region" description="Basic and acidic residues" evidence="5">
    <location>
        <begin position="353"/>
        <end position="364"/>
    </location>
</feature>
<evidence type="ECO:0000259" key="8">
    <source>
        <dbReference type="Pfam" id="PF02931"/>
    </source>
</evidence>
<protein>
    <submittedName>
        <fullName evidence="10">Uncharacterized protein</fullName>
    </submittedName>
</protein>
<gene>
    <name evidence="10" type="ORF">MGAL_10B034722</name>
</gene>
<keyword evidence="2 6" id="KW-0812">Transmembrane</keyword>
<dbReference type="Proteomes" id="UP000596742">
    <property type="component" value="Unassembled WGS sequence"/>
</dbReference>
<evidence type="ECO:0000256" key="7">
    <source>
        <dbReference type="SAM" id="SignalP"/>
    </source>
</evidence>
<evidence type="ECO:0000313" key="10">
    <source>
        <dbReference type="EMBL" id="VDI06886.1"/>
    </source>
</evidence>
<dbReference type="Gene3D" id="2.70.170.10">
    <property type="entry name" value="Neurotransmitter-gated ion-channel ligand-binding domain"/>
    <property type="match status" value="1"/>
</dbReference>
<evidence type="ECO:0000256" key="2">
    <source>
        <dbReference type="ARBA" id="ARBA00022692"/>
    </source>
</evidence>
<dbReference type="Gene3D" id="1.20.58.390">
    <property type="entry name" value="Neurotransmitter-gated ion-channel transmembrane domain"/>
    <property type="match status" value="1"/>
</dbReference>
<evidence type="ECO:0000259" key="9">
    <source>
        <dbReference type="Pfam" id="PF02932"/>
    </source>
</evidence>
<evidence type="ECO:0000313" key="11">
    <source>
        <dbReference type="Proteomes" id="UP000596742"/>
    </source>
</evidence>
<evidence type="ECO:0000256" key="4">
    <source>
        <dbReference type="ARBA" id="ARBA00023136"/>
    </source>
</evidence>
<keyword evidence="7" id="KW-0732">Signal</keyword>
<keyword evidence="4 6" id="KW-0472">Membrane</keyword>
<feature type="transmembrane region" description="Helical" evidence="6">
    <location>
        <begin position="231"/>
        <end position="253"/>
    </location>
</feature>
<dbReference type="InterPro" id="IPR038050">
    <property type="entry name" value="Neuro_actylchol_rec"/>
</dbReference>
<dbReference type="EMBL" id="UYJE01001984">
    <property type="protein sequence ID" value="VDI06886.1"/>
    <property type="molecule type" value="Genomic_DNA"/>
</dbReference>
<feature type="transmembrane region" description="Helical" evidence="6">
    <location>
        <begin position="265"/>
        <end position="284"/>
    </location>
</feature>
<evidence type="ECO:0000256" key="3">
    <source>
        <dbReference type="ARBA" id="ARBA00022989"/>
    </source>
</evidence>
<dbReference type="AlphaFoldDB" id="A0A8B6CLS3"/>
<feature type="region of interest" description="Disordered" evidence="5">
    <location>
        <begin position="346"/>
        <end position="365"/>
    </location>
</feature>
<dbReference type="OrthoDB" id="6065045at2759"/>
<dbReference type="GO" id="GO:0016020">
    <property type="term" value="C:membrane"/>
    <property type="evidence" value="ECO:0007669"/>
    <property type="project" value="UniProtKB-SubCell"/>
</dbReference>
<dbReference type="InterPro" id="IPR006029">
    <property type="entry name" value="Neurotrans-gated_channel_TM"/>
</dbReference>
<dbReference type="InterPro" id="IPR036719">
    <property type="entry name" value="Neuro-gated_channel_TM_sf"/>
</dbReference>
<proteinExistence type="predicted"/>
<dbReference type="GO" id="GO:0004888">
    <property type="term" value="F:transmembrane signaling receptor activity"/>
    <property type="evidence" value="ECO:0007669"/>
    <property type="project" value="InterPro"/>
</dbReference>
<accession>A0A8B6CLS3</accession>
<organism evidence="10 11">
    <name type="scientific">Mytilus galloprovincialis</name>
    <name type="common">Mediterranean mussel</name>
    <dbReference type="NCBI Taxonomy" id="29158"/>
    <lineage>
        <taxon>Eukaryota</taxon>
        <taxon>Metazoa</taxon>
        <taxon>Spiralia</taxon>
        <taxon>Lophotrochozoa</taxon>
        <taxon>Mollusca</taxon>
        <taxon>Bivalvia</taxon>
        <taxon>Autobranchia</taxon>
        <taxon>Pteriomorphia</taxon>
        <taxon>Mytilida</taxon>
        <taxon>Mytiloidea</taxon>
        <taxon>Mytilidae</taxon>
        <taxon>Mytilinae</taxon>
        <taxon>Mytilus</taxon>
    </lineage>
</organism>
<feature type="signal peptide" evidence="7">
    <location>
        <begin position="1"/>
        <end position="18"/>
    </location>
</feature>
<dbReference type="CDD" id="cd18989">
    <property type="entry name" value="LGIC_ECD_cation"/>
    <property type="match status" value="1"/>
</dbReference>
<dbReference type="SUPFAM" id="SSF63712">
    <property type="entry name" value="Nicotinic receptor ligand binding domain-like"/>
    <property type="match status" value="1"/>
</dbReference>
<name>A0A8B6CLS3_MYTGA</name>
<feature type="transmembrane region" description="Helical" evidence="6">
    <location>
        <begin position="290"/>
        <end position="313"/>
    </location>
</feature>
<feature type="transmembrane region" description="Helical" evidence="6">
    <location>
        <begin position="396"/>
        <end position="415"/>
    </location>
</feature>
<keyword evidence="3 6" id="KW-1133">Transmembrane helix</keyword>
<feature type="domain" description="Neurotransmitter-gated ion-channel transmembrane" evidence="9">
    <location>
        <begin position="236"/>
        <end position="341"/>
    </location>
</feature>
<evidence type="ECO:0000256" key="5">
    <source>
        <dbReference type="SAM" id="MobiDB-lite"/>
    </source>
</evidence>
<comment type="caution">
    <text evidence="10">The sequence shown here is derived from an EMBL/GenBank/DDBJ whole genome shotgun (WGS) entry which is preliminary data.</text>
</comment>
<dbReference type="Pfam" id="PF02931">
    <property type="entry name" value="Neur_chan_LBD"/>
    <property type="match status" value="1"/>
</dbReference>
<dbReference type="Pfam" id="PF02932">
    <property type="entry name" value="Neur_chan_memb"/>
    <property type="match status" value="1"/>
</dbReference>